<dbReference type="Proteomes" id="UP001066276">
    <property type="component" value="Chromosome 7"/>
</dbReference>
<reference evidence="2" key="1">
    <citation type="journal article" date="2022" name="bioRxiv">
        <title>Sequencing and chromosome-scale assembly of the giantPleurodeles waltlgenome.</title>
        <authorList>
            <person name="Brown T."/>
            <person name="Elewa A."/>
            <person name="Iarovenko S."/>
            <person name="Subramanian E."/>
            <person name="Araus A.J."/>
            <person name="Petzold A."/>
            <person name="Susuki M."/>
            <person name="Suzuki K.-i.T."/>
            <person name="Hayashi T."/>
            <person name="Toyoda A."/>
            <person name="Oliveira C."/>
            <person name="Osipova E."/>
            <person name="Leigh N.D."/>
            <person name="Simon A."/>
            <person name="Yun M.H."/>
        </authorList>
    </citation>
    <scope>NUCLEOTIDE SEQUENCE</scope>
    <source>
        <strain evidence="2">20211129_DDA</strain>
        <tissue evidence="2">Liver</tissue>
    </source>
</reference>
<proteinExistence type="predicted"/>
<gene>
    <name evidence="2" type="ORF">NDU88_007517</name>
</gene>
<keyword evidence="3" id="KW-1185">Reference proteome</keyword>
<feature type="compositionally biased region" description="Basic and acidic residues" evidence="1">
    <location>
        <begin position="78"/>
        <end position="126"/>
    </location>
</feature>
<evidence type="ECO:0000256" key="1">
    <source>
        <dbReference type="SAM" id="MobiDB-lite"/>
    </source>
</evidence>
<name>A0AAV7PP93_PLEWA</name>
<protein>
    <submittedName>
        <fullName evidence="2">Uncharacterized protein</fullName>
    </submittedName>
</protein>
<dbReference type="AlphaFoldDB" id="A0AAV7PP93"/>
<comment type="caution">
    <text evidence="2">The sequence shown here is derived from an EMBL/GenBank/DDBJ whole genome shotgun (WGS) entry which is preliminary data.</text>
</comment>
<sequence>MAQRCRWFRRQLSAERRGGGRLMNGPWHWHVFPEAPVSGGSRVSARLLPSSSCIGEKLNGFGGGTGGDKESGGAIEAVAERGRKRDGATEGEKWVKGETGNTRKEGGGCDEQRELKKQQSKTRELR</sequence>
<accession>A0AAV7PP93</accession>
<dbReference type="EMBL" id="JANPWB010000011">
    <property type="protein sequence ID" value="KAJ1129146.1"/>
    <property type="molecule type" value="Genomic_DNA"/>
</dbReference>
<evidence type="ECO:0000313" key="2">
    <source>
        <dbReference type="EMBL" id="KAJ1129146.1"/>
    </source>
</evidence>
<feature type="region of interest" description="Disordered" evidence="1">
    <location>
        <begin position="60"/>
        <end position="126"/>
    </location>
</feature>
<organism evidence="2 3">
    <name type="scientific">Pleurodeles waltl</name>
    <name type="common">Iberian ribbed newt</name>
    <dbReference type="NCBI Taxonomy" id="8319"/>
    <lineage>
        <taxon>Eukaryota</taxon>
        <taxon>Metazoa</taxon>
        <taxon>Chordata</taxon>
        <taxon>Craniata</taxon>
        <taxon>Vertebrata</taxon>
        <taxon>Euteleostomi</taxon>
        <taxon>Amphibia</taxon>
        <taxon>Batrachia</taxon>
        <taxon>Caudata</taxon>
        <taxon>Salamandroidea</taxon>
        <taxon>Salamandridae</taxon>
        <taxon>Pleurodelinae</taxon>
        <taxon>Pleurodeles</taxon>
    </lineage>
</organism>
<evidence type="ECO:0000313" key="3">
    <source>
        <dbReference type="Proteomes" id="UP001066276"/>
    </source>
</evidence>